<keyword evidence="1" id="KW-0479">Metal-binding</keyword>
<dbReference type="InterPro" id="IPR017907">
    <property type="entry name" value="Znf_RING_CS"/>
</dbReference>
<dbReference type="OrthoDB" id="21204at2759"/>
<organism evidence="6 7">
    <name type="scientific">Glomus cerebriforme</name>
    <dbReference type="NCBI Taxonomy" id="658196"/>
    <lineage>
        <taxon>Eukaryota</taxon>
        <taxon>Fungi</taxon>
        <taxon>Fungi incertae sedis</taxon>
        <taxon>Mucoromycota</taxon>
        <taxon>Glomeromycotina</taxon>
        <taxon>Glomeromycetes</taxon>
        <taxon>Glomerales</taxon>
        <taxon>Glomeraceae</taxon>
        <taxon>Glomus</taxon>
    </lineage>
</organism>
<dbReference type="Pfam" id="PF01480">
    <property type="entry name" value="PWI"/>
    <property type="match status" value="1"/>
</dbReference>
<dbReference type="GO" id="GO:0008270">
    <property type="term" value="F:zinc ion binding"/>
    <property type="evidence" value="ECO:0007669"/>
    <property type="project" value="UniProtKB-KW"/>
</dbReference>
<evidence type="ECO:0000256" key="2">
    <source>
        <dbReference type="ARBA" id="ARBA00022771"/>
    </source>
</evidence>
<dbReference type="STRING" id="658196.A0A397SYU1"/>
<proteinExistence type="predicted"/>
<gene>
    <name evidence="6" type="ORF">C1645_125346</name>
</gene>
<keyword evidence="7" id="KW-1185">Reference proteome</keyword>
<dbReference type="PANTHER" id="PTHR47692">
    <property type="entry name" value="RING/U-BOX SUPERFAMILY PROTEIN"/>
    <property type="match status" value="1"/>
</dbReference>
<dbReference type="PANTHER" id="PTHR47692:SF2">
    <property type="entry name" value="ZINC FINGER RING-TYPE DOMAIN CONTAINING PROTEIN"/>
    <property type="match status" value="1"/>
</dbReference>
<dbReference type="EMBL" id="QKYT01000158">
    <property type="protein sequence ID" value="RIA91238.1"/>
    <property type="molecule type" value="Genomic_DNA"/>
</dbReference>
<evidence type="ECO:0000313" key="6">
    <source>
        <dbReference type="EMBL" id="RIA91238.1"/>
    </source>
</evidence>
<dbReference type="SMART" id="SM00184">
    <property type="entry name" value="RING"/>
    <property type="match status" value="1"/>
</dbReference>
<dbReference type="AlphaFoldDB" id="A0A397SYU1"/>
<evidence type="ECO:0000256" key="1">
    <source>
        <dbReference type="ARBA" id="ARBA00022723"/>
    </source>
</evidence>
<reference evidence="6" key="1">
    <citation type="submission" date="2018-06" db="EMBL/GenBank/DDBJ databases">
        <title>Comparative genomics reveals the genomic features of Rhizophagus irregularis, R. cerebriforme, R. diaphanum and Gigaspora rosea, and their symbiotic lifestyle signature.</title>
        <authorList>
            <person name="Morin E."/>
            <person name="San Clemente H."/>
            <person name="Chen E.C.H."/>
            <person name="De La Providencia I."/>
            <person name="Hainaut M."/>
            <person name="Kuo A."/>
            <person name="Kohler A."/>
            <person name="Murat C."/>
            <person name="Tang N."/>
            <person name="Roy S."/>
            <person name="Loubradou J."/>
            <person name="Henrissat B."/>
            <person name="Grigoriev I.V."/>
            <person name="Corradi N."/>
            <person name="Roux C."/>
            <person name="Martin F.M."/>
        </authorList>
    </citation>
    <scope>NUCLEOTIDE SEQUENCE [LARGE SCALE GENOMIC DNA]</scope>
    <source>
        <strain evidence="6">DAOM 227022</strain>
    </source>
</reference>
<evidence type="ECO:0000256" key="3">
    <source>
        <dbReference type="ARBA" id="ARBA00022833"/>
    </source>
</evidence>
<evidence type="ECO:0000259" key="5">
    <source>
        <dbReference type="PROSITE" id="PS50089"/>
    </source>
</evidence>
<dbReference type="SUPFAM" id="SSF57850">
    <property type="entry name" value="RING/U-box"/>
    <property type="match status" value="1"/>
</dbReference>
<dbReference type="InterPro" id="IPR002483">
    <property type="entry name" value="PWI_dom"/>
</dbReference>
<evidence type="ECO:0000256" key="4">
    <source>
        <dbReference type="PROSITE-ProRule" id="PRU00175"/>
    </source>
</evidence>
<dbReference type="Pfam" id="PF13923">
    <property type="entry name" value="zf-C3HC4_2"/>
    <property type="match status" value="1"/>
</dbReference>
<dbReference type="Proteomes" id="UP000265703">
    <property type="component" value="Unassembled WGS sequence"/>
</dbReference>
<dbReference type="InterPro" id="IPR013083">
    <property type="entry name" value="Znf_RING/FYVE/PHD"/>
</dbReference>
<keyword evidence="3" id="KW-0862">Zinc</keyword>
<feature type="domain" description="RING-type" evidence="5">
    <location>
        <begin position="99"/>
        <end position="138"/>
    </location>
</feature>
<protein>
    <recommendedName>
        <fullName evidence="5">RING-type domain-containing protein</fullName>
    </recommendedName>
</protein>
<dbReference type="PROSITE" id="PS50089">
    <property type="entry name" value="ZF_RING_2"/>
    <property type="match status" value="1"/>
</dbReference>
<dbReference type="InterPro" id="IPR001841">
    <property type="entry name" value="Znf_RING"/>
</dbReference>
<comment type="caution">
    <text evidence="6">The sequence shown here is derived from an EMBL/GenBank/DDBJ whole genome shotgun (WGS) entry which is preliminary data.</text>
</comment>
<dbReference type="PROSITE" id="PS00518">
    <property type="entry name" value="ZF_RING_1"/>
    <property type="match status" value="1"/>
</dbReference>
<dbReference type="Gene3D" id="3.30.40.10">
    <property type="entry name" value="Zinc/RING finger domain, C3HC4 (zinc finger)"/>
    <property type="match status" value="1"/>
</dbReference>
<keyword evidence="2 4" id="KW-0863">Zinc-finger</keyword>
<evidence type="ECO:0000313" key="7">
    <source>
        <dbReference type="Proteomes" id="UP000265703"/>
    </source>
</evidence>
<sequence>MRRNRFQANRESNLLAFTENRLYSDQDDIVAETFFESFETEENEKSTSESSSYCSLASCPSEKLDVSDIFENSTLDCVSSSSSITTIPDTTEDTDISNCPICLQIYQEQCYLYPCYHTFCVSCIRQWLYVTPDCPLCKYKVKFLITDVDDSKGTFTKLYIDDLMRNDIKSKMKRQKWVSEISNITENDSDLKSKRNIIYSENLLPTNVPLRSKGIFTFNKYDIERVRPFITRDLKIILSGTYDIVVDEYVFSVISSFYKQNKTKNEIIETLKPWLGKSTEKFIHEINQFVESGLNIDTWDKLVSYD</sequence>
<name>A0A397SYU1_9GLOM</name>
<accession>A0A397SYU1</accession>